<accession>A0A9P9BGZ7</accession>
<evidence type="ECO:0000313" key="2">
    <source>
        <dbReference type="EMBL" id="KAH7016582.1"/>
    </source>
</evidence>
<feature type="region of interest" description="Disordered" evidence="1">
    <location>
        <begin position="39"/>
        <end position="171"/>
    </location>
</feature>
<name>A0A9P9BGZ7_9PEZI</name>
<evidence type="ECO:0000256" key="1">
    <source>
        <dbReference type="SAM" id="MobiDB-lite"/>
    </source>
</evidence>
<proteinExistence type="predicted"/>
<feature type="compositionally biased region" description="Basic and acidic residues" evidence="1">
    <location>
        <begin position="100"/>
        <end position="134"/>
    </location>
</feature>
<dbReference type="AlphaFoldDB" id="A0A9P9BGZ7"/>
<dbReference type="GeneID" id="70186976"/>
<keyword evidence="3" id="KW-1185">Reference proteome</keyword>
<organism evidence="2 3">
    <name type="scientific">Microdochium trichocladiopsis</name>
    <dbReference type="NCBI Taxonomy" id="1682393"/>
    <lineage>
        <taxon>Eukaryota</taxon>
        <taxon>Fungi</taxon>
        <taxon>Dikarya</taxon>
        <taxon>Ascomycota</taxon>
        <taxon>Pezizomycotina</taxon>
        <taxon>Sordariomycetes</taxon>
        <taxon>Xylariomycetidae</taxon>
        <taxon>Xylariales</taxon>
        <taxon>Microdochiaceae</taxon>
        <taxon>Microdochium</taxon>
    </lineage>
</organism>
<evidence type="ECO:0000313" key="3">
    <source>
        <dbReference type="Proteomes" id="UP000756346"/>
    </source>
</evidence>
<dbReference type="Proteomes" id="UP000756346">
    <property type="component" value="Unassembled WGS sequence"/>
</dbReference>
<sequence>MLSTLCCQTPCEVDARMFHCMLPVRKQLDIDSEYDDDNFSSVIVPDPGPSTYTNRDFCEPGPSTLPQKHRGHGKEGKGKERKGKESKGKESKGKHRKGKESKGKESKGKDSKGKDSKRSRHSVKDVPRQEESHRVALQRSQVHPATEAPGKGIQGPADGTCAYPDGYLVRY</sequence>
<dbReference type="RefSeq" id="XP_046006206.1">
    <property type="nucleotide sequence ID" value="XM_046157430.1"/>
</dbReference>
<protein>
    <submittedName>
        <fullName evidence="2">Uncharacterized protein</fullName>
    </submittedName>
</protein>
<gene>
    <name evidence="2" type="ORF">B0I36DRAFT_355347</name>
</gene>
<reference evidence="2" key="1">
    <citation type="journal article" date="2021" name="Nat. Commun.">
        <title>Genetic determinants of endophytism in the Arabidopsis root mycobiome.</title>
        <authorList>
            <person name="Mesny F."/>
            <person name="Miyauchi S."/>
            <person name="Thiergart T."/>
            <person name="Pickel B."/>
            <person name="Atanasova L."/>
            <person name="Karlsson M."/>
            <person name="Huettel B."/>
            <person name="Barry K.W."/>
            <person name="Haridas S."/>
            <person name="Chen C."/>
            <person name="Bauer D."/>
            <person name="Andreopoulos W."/>
            <person name="Pangilinan J."/>
            <person name="LaButti K."/>
            <person name="Riley R."/>
            <person name="Lipzen A."/>
            <person name="Clum A."/>
            <person name="Drula E."/>
            <person name="Henrissat B."/>
            <person name="Kohler A."/>
            <person name="Grigoriev I.V."/>
            <person name="Martin F.M."/>
            <person name="Hacquard S."/>
        </authorList>
    </citation>
    <scope>NUCLEOTIDE SEQUENCE</scope>
    <source>
        <strain evidence="2">MPI-CAGE-CH-0230</strain>
    </source>
</reference>
<dbReference type="EMBL" id="JAGTJQ010000012">
    <property type="protein sequence ID" value="KAH7016582.1"/>
    <property type="molecule type" value="Genomic_DNA"/>
</dbReference>
<comment type="caution">
    <text evidence="2">The sequence shown here is derived from an EMBL/GenBank/DDBJ whole genome shotgun (WGS) entry which is preliminary data.</text>
</comment>
<feature type="compositionally biased region" description="Basic and acidic residues" evidence="1">
    <location>
        <begin position="73"/>
        <end position="91"/>
    </location>
</feature>